<accession>A0A0D0I262</accession>
<evidence type="ECO:0000256" key="6">
    <source>
        <dbReference type="SAM" id="Phobius"/>
    </source>
</evidence>
<dbReference type="PANTHER" id="PTHR30482">
    <property type="entry name" value="HIGH-AFFINITY BRANCHED-CHAIN AMINO ACID TRANSPORT SYSTEM PERMEASE"/>
    <property type="match status" value="1"/>
</dbReference>
<dbReference type="InterPro" id="IPR043428">
    <property type="entry name" value="LivM-like"/>
</dbReference>
<dbReference type="EMBL" id="JXSQ01000001">
    <property type="protein sequence ID" value="KIP53826.1"/>
    <property type="molecule type" value="Genomic_DNA"/>
</dbReference>
<organism evidence="7 8">
    <name type="scientific">Leucobacter komagatae</name>
    <dbReference type="NCBI Taxonomy" id="55969"/>
    <lineage>
        <taxon>Bacteria</taxon>
        <taxon>Bacillati</taxon>
        <taxon>Actinomycetota</taxon>
        <taxon>Actinomycetes</taxon>
        <taxon>Micrococcales</taxon>
        <taxon>Microbacteriaceae</taxon>
        <taxon>Leucobacter</taxon>
    </lineage>
</organism>
<keyword evidence="2" id="KW-1003">Cell membrane</keyword>
<evidence type="ECO:0000313" key="7">
    <source>
        <dbReference type="EMBL" id="KIP53826.1"/>
    </source>
</evidence>
<feature type="transmembrane region" description="Helical" evidence="6">
    <location>
        <begin position="120"/>
        <end position="141"/>
    </location>
</feature>
<comment type="subcellular location">
    <subcellularLocation>
        <location evidence="1">Cell membrane</location>
        <topology evidence="1">Multi-pass membrane protein</topology>
    </subcellularLocation>
</comment>
<reference evidence="7 8" key="1">
    <citation type="submission" date="2015-01" db="EMBL/GenBank/DDBJ databases">
        <title>Draft genome sequence of Leucobacter komagatae strain VKM ST2845.</title>
        <authorList>
            <person name="Karlyshev A.V."/>
            <person name="Kudryashova E.B."/>
        </authorList>
    </citation>
    <scope>NUCLEOTIDE SEQUENCE [LARGE SCALE GENOMIC DNA]</scope>
    <source>
        <strain evidence="7 8">VKM ST2845</strain>
    </source>
</reference>
<dbReference type="OrthoDB" id="9814461at2"/>
<name>A0A0D0I262_9MICO</name>
<evidence type="ECO:0000256" key="4">
    <source>
        <dbReference type="ARBA" id="ARBA00022989"/>
    </source>
</evidence>
<dbReference type="Proteomes" id="UP000032120">
    <property type="component" value="Unassembled WGS sequence"/>
</dbReference>
<evidence type="ECO:0000256" key="1">
    <source>
        <dbReference type="ARBA" id="ARBA00004651"/>
    </source>
</evidence>
<feature type="transmembrane region" description="Helical" evidence="6">
    <location>
        <begin position="67"/>
        <end position="84"/>
    </location>
</feature>
<dbReference type="RefSeq" id="WP_042542579.1">
    <property type="nucleotide sequence ID" value="NZ_JXSQ01000001.1"/>
</dbReference>
<evidence type="ECO:0000313" key="8">
    <source>
        <dbReference type="Proteomes" id="UP000032120"/>
    </source>
</evidence>
<gene>
    <name evidence="7" type="ORF">SD72_01215</name>
</gene>
<evidence type="ECO:0008006" key="9">
    <source>
        <dbReference type="Google" id="ProtNLM"/>
    </source>
</evidence>
<feature type="transmembrane region" description="Helical" evidence="6">
    <location>
        <begin position="90"/>
        <end position="111"/>
    </location>
</feature>
<keyword evidence="3 6" id="KW-0812">Transmembrane</keyword>
<comment type="caution">
    <text evidence="7">The sequence shown here is derived from an EMBL/GenBank/DDBJ whole genome shotgun (WGS) entry which is preliminary data.</text>
</comment>
<evidence type="ECO:0000256" key="5">
    <source>
        <dbReference type="ARBA" id="ARBA00023136"/>
    </source>
</evidence>
<feature type="transmembrane region" description="Helical" evidence="6">
    <location>
        <begin position="290"/>
        <end position="310"/>
    </location>
</feature>
<protein>
    <recommendedName>
        <fullName evidence="9">Amino acid/amide ABC transporter membrane protein 2 (HAAT family)</fullName>
    </recommendedName>
</protein>
<feature type="transmembrane region" description="Helical" evidence="6">
    <location>
        <begin position="251"/>
        <end position="278"/>
    </location>
</feature>
<evidence type="ECO:0000256" key="2">
    <source>
        <dbReference type="ARBA" id="ARBA00022475"/>
    </source>
</evidence>
<sequence length="328" mass="34593">MNKLFDLSTRRQLLLVIASTVVLLLLAFAFPNNYVATFAFQLLTWIILAMSWSLFSGNSGYASFGHGVFFGLGTYATAAIFRFTDLPFGIALLIAGLTGGVLALLVGLAVFSSARFAGDLFGLITLALAFIVMTVVSNVPWLDGGSGVFVRELVGDKWIGANTTNLYIVAALLAGLTAVVAVLAWKTRWGAALQAIREDENVAESLGVATYRHKVLAFAASGTLAGLIGAPQAVFLGYIEVSSVFALNIPLFVLMMVILGGIGQWWGAVIGAIVVVVLREALLGLGSADIAQIVVGVALIAVIIVMPNGISGFIERLRNRSHAKEVTS</sequence>
<dbReference type="AlphaFoldDB" id="A0A0D0I262"/>
<dbReference type="GO" id="GO:0005886">
    <property type="term" value="C:plasma membrane"/>
    <property type="evidence" value="ECO:0007669"/>
    <property type="project" value="UniProtKB-SubCell"/>
</dbReference>
<dbReference type="GO" id="GO:0015658">
    <property type="term" value="F:branched-chain amino acid transmembrane transporter activity"/>
    <property type="evidence" value="ECO:0007669"/>
    <property type="project" value="InterPro"/>
</dbReference>
<dbReference type="PANTHER" id="PTHR30482:SF10">
    <property type="entry name" value="HIGH-AFFINITY BRANCHED-CHAIN AMINO ACID TRANSPORT PROTEIN BRAE"/>
    <property type="match status" value="1"/>
</dbReference>
<proteinExistence type="predicted"/>
<evidence type="ECO:0000256" key="3">
    <source>
        <dbReference type="ARBA" id="ARBA00022692"/>
    </source>
</evidence>
<feature type="transmembrane region" description="Helical" evidence="6">
    <location>
        <begin position="166"/>
        <end position="185"/>
    </location>
</feature>
<dbReference type="CDD" id="cd06581">
    <property type="entry name" value="TM_PBP1_LivM_like"/>
    <property type="match status" value="1"/>
</dbReference>
<keyword evidence="8" id="KW-1185">Reference proteome</keyword>
<feature type="transmembrane region" description="Helical" evidence="6">
    <location>
        <begin position="12"/>
        <end position="30"/>
    </location>
</feature>
<dbReference type="InterPro" id="IPR001851">
    <property type="entry name" value="ABC_transp_permease"/>
</dbReference>
<keyword evidence="4 6" id="KW-1133">Transmembrane helix</keyword>
<keyword evidence="5 6" id="KW-0472">Membrane</keyword>
<feature type="transmembrane region" description="Helical" evidence="6">
    <location>
        <begin position="215"/>
        <end position="239"/>
    </location>
</feature>
<dbReference type="Pfam" id="PF02653">
    <property type="entry name" value="BPD_transp_2"/>
    <property type="match status" value="1"/>
</dbReference>